<dbReference type="SUPFAM" id="SSF55874">
    <property type="entry name" value="ATPase domain of HSP90 chaperone/DNA topoisomerase II/histidine kinase"/>
    <property type="match status" value="1"/>
</dbReference>
<dbReference type="GO" id="GO:0006298">
    <property type="term" value="P:mismatch repair"/>
    <property type="evidence" value="ECO:0007669"/>
    <property type="project" value="UniProtKB-UniRule"/>
</dbReference>
<evidence type="ECO:0000313" key="9">
    <source>
        <dbReference type="EMBL" id="MBB4143057.1"/>
    </source>
</evidence>
<comment type="similarity">
    <text evidence="1 5">Belongs to the DNA mismatch repair MutL/HexB family.</text>
</comment>
<dbReference type="InterPro" id="IPR014762">
    <property type="entry name" value="DNA_mismatch_repair_CS"/>
</dbReference>
<keyword evidence="10" id="KW-1185">Reference proteome</keyword>
<dbReference type="GO" id="GO:0140664">
    <property type="term" value="F:ATP-dependent DNA damage sensor activity"/>
    <property type="evidence" value="ECO:0007669"/>
    <property type="project" value="InterPro"/>
</dbReference>
<evidence type="ECO:0000256" key="2">
    <source>
        <dbReference type="ARBA" id="ARBA00021975"/>
    </source>
</evidence>
<dbReference type="SUPFAM" id="SSF54211">
    <property type="entry name" value="Ribosomal protein S5 domain 2-like"/>
    <property type="match status" value="1"/>
</dbReference>
<comment type="caution">
    <text evidence="9">The sequence shown here is derived from an EMBL/GenBank/DDBJ whole genome shotgun (WGS) entry which is preliminary data.</text>
</comment>
<dbReference type="GO" id="GO:0005524">
    <property type="term" value="F:ATP binding"/>
    <property type="evidence" value="ECO:0007669"/>
    <property type="project" value="InterPro"/>
</dbReference>
<protein>
    <recommendedName>
        <fullName evidence="2 5">DNA mismatch repair protein MutL</fullName>
    </recommendedName>
</protein>
<feature type="domain" description="DNA mismatch repair protein S5" evidence="8">
    <location>
        <begin position="207"/>
        <end position="325"/>
    </location>
</feature>
<evidence type="ECO:0000259" key="8">
    <source>
        <dbReference type="SMART" id="SM01340"/>
    </source>
</evidence>
<sequence length="610" mass="65554">MPVKQLPETLINQIAAGEVIERPASAAKELIENAIDAGATRIEIATAGGGKSLIRITDNGFGMTADDLALAVRRHCTSKISETLDDIRTLGFRGEALPSIGSVAKLSITSRQAGSSTGVEVSVVGGKMAPVRPAAANQGTVVEVRDIFFATPARLKFLKTERAEAGAITEVVKRMAIAFPHIRFTLSGSDRSTLEFPATSGDPLGRMAQVLGADFKDNAIEIDALREDVGLTGFIGLPTFNRGNSGHQYAFVNGRPVQDKLILSAIRGAYAETIPAGRYPVAVLSLTLDPALVDVNVHPAKADVRFRDPGLVRGLIVGAIREALNREGDRAATTGADGLLRAFRPETAQPANWARSSYNAGWSAASSPSRPLSTTQDMRFSEARQNSFQEFSAPSARVSEAFEATPSSPTSSPAPDTGYRLGAARAQLHENYIVAQTENGLVIVDQHAAHERLVFEAMRKALEKDRLTSQVLLIPEIVDLPEEECDRLMMHATELDRLGLAIERFGPGAIAVRETPSMLGEVDAASLIRDLADEIGEWNTANGLRGRLEHVAATMACHGSVRSGRRLRPDEMNALLRQMEATPGSGQCNHGRPTYIELKLSDIERLFGRS</sequence>
<dbReference type="NCBIfam" id="TIGR00585">
    <property type="entry name" value="mutl"/>
    <property type="match status" value="1"/>
</dbReference>
<reference evidence="9 10" key="1">
    <citation type="submission" date="2020-08" db="EMBL/GenBank/DDBJ databases">
        <title>Genomic Encyclopedia of Type Strains, Phase IV (KMG-IV): sequencing the most valuable type-strain genomes for metagenomic binning, comparative biology and taxonomic classification.</title>
        <authorList>
            <person name="Goeker M."/>
        </authorList>
    </citation>
    <scope>NUCLEOTIDE SEQUENCE [LARGE SCALE GENOMIC DNA]</scope>
    <source>
        <strain evidence="9 10">DSM 29514</strain>
    </source>
</reference>
<proteinExistence type="inferred from homology"/>
<dbReference type="InterPro" id="IPR002099">
    <property type="entry name" value="MutL/Mlh/PMS"/>
</dbReference>
<dbReference type="Gene3D" id="3.30.1540.20">
    <property type="entry name" value="MutL, C-terminal domain, dimerisation subdomain"/>
    <property type="match status" value="1"/>
</dbReference>
<dbReference type="GO" id="GO:0030983">
    <property type="term" value="F:mismatched DNA binding"/>
    <property type="evidence" value="ECO:0007669"/>
    <property type="project" value="InterPro"/>
</dbReference>
<dbReference type="InterPro" id="IPR037198">
    <property type="entry name" value="MutL_C_sf"/>
</dbReference>
<dbReference type="NCBIfam" id="NF000953">
    <property type="entry name" value="PRK00095.2-4"/>
    <property type="match status" value="1"/>
</dbReference>
<dbReference type="Proteomes" id="UP000519897">
    <property type="component" value="Unassembled WGS sequence"/>
</dbReference>
<keyword evidence="3 5" id="KW-0227">DNA damage</keyword>
<keyword evidence="4 5" id="KW-0234">DNA repair</keyword>
<dbReference type="Gene3D" id="3.30.1370.100">
    <property type="entry name" value="MutL, C-terminal domain, regulatory subdomain"/>
    <property type="match status" value="1"/>
</dbReference>
<dbReference type="Gene3D" id="3.30.565.10">
    <property type="entry name" value="Histidine kinase-like ATPase, C-terminal domain"/>
    <property type="match status" value="1"/>
</dbReference>
<dbReference type="FunFam" id="3.30.565.10:FF:000003">
    <property type="entry name" value="DNA mismatch repair endonuclease MutL"/>
    <property type="match status" value="1"/>
</dbReference>
<evidence type="ECO:0000256" key="6">
    <source>
        <dbReference type="SAM" id="MobiDB-lite"/>
    </source>
</evidence>
<dbReference type="InterPro" id="IPR036890">
    <property type="entry name" value="HATPase_C_sf"/>
</dbReference>
<dbReference type="InterPro" id="IPR020568">
    <property type="entry name" value="Ribosomal_Su5_D2-typ_SF"/>
</dbReference>
<dbReference type="HAMAP" id="MF_00149">
    <property type="entry name" value="DNA_mis_repair"/>
    <property type="match status" value="1"/>
</dbReference>
<dbReference type="GO" id="GO:0016887">
    <property type="term" value="F:ATP hydrolysis activity"/>
    <property type="evidence" value="ECO:0007669"/>
    <property type="project" value="InterPro"/>
</dbReference>
<dbReference type="Pfam" id="PF13589">
    <property type="entry name" value="HATPase_c_3"/>
    <property type="match status" value="1"/>
</dbReference>
<evidence type="ECO:0000313" key="10">
    <source>
        <dbReference type="Proteomes" id="UP000519897"/>
    </source>
</evidence>
<evidence type="ECO:0000259" key="7">
    <source>
        <dbReference type="SMART" id="SM00853"/>
    </source>
</evidence>
<feature type="compositionally biased region" description="Low complexity" evidence="6">
    <location>
        <begin position="404"/>
        <end position="415"/>
    </location>
</feature>
<comment type="function">
    <text evidence="5">This protein is involved in the repair of mismatches in DNA. It is required for dam-dependent methyl-directed DNA mismatch repair. May act as a 'molecular matchmaker', a protein that promotes the formation of a stable complex between two or more DNA-binding proteins in an ATP-dependent manner without itself being part of a final effector complex.</text>
</comment>
<evidence type="ECO:0000256" key="1">
    <source>
        <dbReference type="ARBA" id="ARBA00006082"/>
    </source>
</evidence>
<dbReference type="AlphaFoldDB" id="A0A7W6LF47"/>
<dbReference type="Pfam" id="PF08676">
    <property type="entry name" value="MutL_C"/>
    <property type="match status" value="1"/>
</dbReference>
<evidence type="ECO:0000256" key="4">
    <source>
        <dbReference type="ARBA" id="ARBA00023204"/>
    </source>
</evidence>
<feature type="region of interest" description="Disordered" evidence="6">
    <location>
        <begin position="391"/>
        <end position="417"/>
    </location>
</feature>
<dbReference type="SMART" id="SM01340">
    <property type="entry name" value="DNA_mis_repair"/>
    <property type="match status" value="1"/>
</dbReference>
<evidence type="ECO:0000256" key="5">
    <source>
        <dbReference type="HAMAP-Rule" id="MF_00149"/>
    </source>
</evidence>
<dbReference type="PANTHER" id="PTHR10073:SF12">
    <property type="entry name" value="DNA MISMATCH REPAIR PROTEIN MLH1"/>
    <property type="match status" value="1"/>
</dbReference>
<dbReference type="EMBL" id="JACIEC010000001">
    <property type="protein sequence ID" value="MBB4143057.1"/>
    <property type="molecule type" value="Genomic_DNA"/>
</dbReference>
<gene>
    <name evidence="5" type="primary">mutL</name>
    <name evidence="9" type="ORF">GGQ72_001556</name>
</gene>
<organism evidence="9 10">
    <name type="scientific">Rhizobium rhizoryzae</name>
    <dbReference type="NCBI Taxonomy" id="451876"/>
    <lineage>
        <taxon>Bacteria</taxon>
        <taxon>Pseudomonadati</taxon>
        <taxon>Pseudomonadota</taxon>
        <taxon>Alphaproteobacteria</taxon>
        <taxon>Hyphomicrobiales</taxon>
        <taxon>Rhizobiaceae</taxon>
        <taxon>Rhizobium/Agrobacterium group</taxon>
        <taxon>Rhizobium</taxon>
    </lineage>
</organism>
<dbReference type="GO" id="GO:0032300">
    <property type="term" value="C:mismatch repair complex"/>
    <property type="evidence" value="ECO:0007669"/>
    <property type="project" value="InterPro"/>
</dbReference>
<dbReference type="CDD" id="cd00782">
    <property type="entry name" value="MutL_Trans"/>
    <property type="match status" value="1"/>
</dbReference>
<dbReference type="InterPro" id="IPR014721">
    <property type="entry name" value="Ribsml_uS5_D2-typ_fold_subgr"/>
</dbReference>
<dbReference type="InterPro" id="IPR013507">
    <property type="entry name" value="DNA_mismatch_S5_2-like"/>
</dbReference>
<dbReference type="PANTHER" id="PTHR10073">
    <property type="entry name" value="DNA MISMATCH REPAIR PROTEIN MLH, PMS, MUTL"/>
    <property type="match status" value="1"/>
</dbReference>
<name>A0A7W6LF47_9HYPH</name>
<dbReference type="InterPro" id="IPR042121">
    <property type="entry name" value="MutL_C_regsub"/>
</dbReference>
<dbReference type="Gene3D" id="3.30.230.10">
    <property type="match status" value="1"/>
</dbReference>
<dbReference type="RefSeq" id="WP_062553104.1">
    <property type="nucleotide sequence ID" value="NZ_CP049250.1"/>
</dbReference>
<accession>A0A7W6LF47</accession>
<dbReference type="InterPro" id="IPR042120">
    <property type="entry name" value="MutL_C_dimsub"/>
</dbReference>
<evidence type="ECO:0000256" key="3">
    <source>
        <dbReference type="ARBA" id="ARBA00022763"/>
    </source>
</evidence>
<dbReference type="InterPro" id="IPR038973">
    <property type="entry name" value="MutL/Mlh/Pms-like"/>
</dbReference>
<dbReference type="InterPro" id="IPR020667">
    <property type="entry name" value="DNA_mismatch_repair_MutL"/>
</dbReference>
<dbReference type="SMART" id="SM00853">
    <property type="entry name" value="MutL_C"/>
    <property type="match status" value="1"/>
</dbReference>
<dbReference type="CDD" id="cd16926">
    <property type="entry name" value="HATPase_MutL-MLH-PMS-like"/>
    <property type="match status" value="1"/>
</dbReference>
<feature type="domain" description="MutL C-terminal dimerisation" evidence="7">
    <location>
        <begin position="424"/>
        <end position="567"/>
    </location>
</feature>
<dbReference type="InterPro" id="IPR014790">
    <property type="entry name" value="MutL_C"/>
</dbReference>
<dbReference type="SUPFAM" id="SSF118116">
    <property type="entry name" value="DNA mismatch repair protein MutL"/>
    <property type="match status" value="1"/>
</dbReference>
<dbReference type="PROSITE" id="PS00058">
    <property type="entry name" value="DNA_MISMATCH_REPAIR_1"/>
    <property type="match status" value="1"/>
</dbReference>
<dbReference type="Pfam" id="PF01119">
    <property type="entry name" value="DNA_mis_repair"/>
    <property type="match status" value="1"/>
</dbReference>